<dbReference type="AlphaFoldDB" id="A0A7D9JT93"/>
<proteinExistence type="predicted"/>
<dbReference type="EMBL" id="CACRXK020021660">
    <property type="protein sequence ID" value="CAB4036061.1"/>
    <property type="molecule type" value="Genomic_DNA"/>
</dbReference>
<evidence type="ECO:0000256" key="1">
    <source>
        <dbReference type="SAM" id="MobiDB-lite"/>
    </source>
</evidence>
<comment type="caution">
    <text evidence="2">The sequence shown here is derived from an EMBL/GenBank/DDBJ whole genome shotgun (WGS) entry which is preliminary data.</text>
</comment>
<evidence type="ECO:0000313" key="3">
    <source>
        <dbReference type="Proteomes" id="UP001152795"/>
    </source>
</evidence>
<feature type="compositionally biased region" description="Basic residues" evidence="1">
    <location>
        <begin position="45"/>
        <end position="56"/>
    </location>
</feature>
<accession>A0A7D9JT93</accession>
<name>A0A7D9JT93_PARCT</name>
<feature type="region of interest" description="Disordered" evidence="1">
    <location>
        <begin position="42"/>
        <end position="75"/>
    </location>
</feature>
<gene>
    <name evidence="2" type="ORF">PACLA_8A023676</name>
</gene>
<protein>
    <submittedName>
        <fullName evidence="2">Uncharacterized protein</fullName>
    </submittedName>
</protein>
<evidence type="ECO:0000313" key="2">
    <source>
        <dbReference type="EMBL" id="CAB4036061.1"/>
    </source>
</evidence>
<feature type="compositionally biased region" description="Basic and acidic residues" evidence="1">
    <location>
        <begin position="57"/>
        <end position="74"/>
    </location>
</feature>
<keyword evidence="3" id="KW-1185">Reference proteome</keyword>
<organism evidence="2 3">
    <name type="scientific">Paramuricea clavata</name>
    <name type="common">Red gorgonian</name>
    <name type="synonym">Violescent sea-whip</name>
    <dbReference type="NCBI Taxonomy" id="317549"/>
    <lineage>
        <taxon>Eukaryota</taxon>
        <taxon>Metazoa</taxon>
        <taxon>Cnidaria</taxon>
        <taxon>Anthozoa</taxon>
        <taxon>Octocorallia</taxon>
        <taxon>Malacalcyonacea</taxon>
        <taxon>Plexauridae</taxon>
        <taxon>Paramuricea</taxon>
    </lineage>
</organism>
<sequence>MNRNNLSLNGLRKTEKNKRRPILSHHDQDDLFKTIEKLKGNAVKQTKKQMEKRRKTVGREYKKARKDIEKEDARRRAKINKHYEKARKTAEKEISRRWRREIAEVAAQYLERRNQAEADLKRQKEAAAWMKEIASEDKRRRKVVPSWKEEIKVWKKEIVKEKARVREERGKLDLTPILFAIQADIPVGVQEFLFMGKAEVLKLFESSKRPLKFQIALYCVLEKLHPPTGKSQTDSQYFDCRNAEVYPVTNISKKYDSACAKLTEDFSKFQKNDSRWRFRNMVRLDVTITEFVVVRESKFSEIPSFWRRKWQLWQWAVTRVLHPVEKDGNIATKKLR</sequence>
<feature type="region of interest" description="Disordered" evidence="1">
    <location>
        <begin position="1"/>
        <end position="26"/>
    </location>
</feature>
<reference evidence="2" key="1">
    <citation type="submission" date="2020-04" db="EMBL/GenBank/DDBJ databases">
        <authorList>
            <person name="Alioto T."/>
            <person name="Alioto T."/>
            <person name="Gomez Garrido J."/>
        </authorList>
    </citation>
    <scope>NUCLEOTIDE SEQUENCE</scope>
    <source>
        <strain evidence="2">A484AB</strain>
    </source>
</reference>
<dbReference type="Proteomes" id="UP001152795">
    <property type="component" value="Unassembled WGS sequence"/>
</dbReference>